<name>A0A3G4ZQQ0_9VIRU</name>
<dbReference type="EMBL" id="MK071983">
    <property type="protein sequence ID" value="AYV76321.1"/>
    <property type="molecule type" value="Genomic_DNA"/>
</dbReference>
<sequence length="129" mass="15262">MPFDGFTKYEDLFFDKADMESSHVKIFIQKYYHMIDEAMAIHRNKDELINMMKFIVRNADPSLLSERVKKYNGSDVQAYGNYYVTCYHILIVLPDGFGKVFKFHNLEHPLKNYPAIWISNLKKIKTITN</sequence>
<gene>
    <name evidence="1" type="ORF">Terrestrivirus5_143</name>
</gene>
<organism evidence="1">
    <name type="scientific">Terrestrivirus sp</name>
    <dbReference type="NCBI Taxonomy" id="2487775"/>
    <lineage>
        <taxon>Viruses</taxon>
        <taxon>Varidnaviria</taxon>
        <taxon>Bamfordvirae</taxon>
        <taxon>Nucleocytoviricota</taxon>
        <taxon>Megaviricetes</taxon>
        <taxon>Imitervirales</taxon>
        <taxon>Mimiviridae</taxon>
        <taxon>Klosneuvirinae</taxon>
    </lineage>
</organism>
<proteinExistence type="predicted"/>
<protein>
    <submittedName>
        <fullName evidence="1">Uncharacterized protein</fullName>
    </submittedName>
</protein>
<evidence type="ECO:0000313" key="1">
    <source>
        <dbReference type="EMBL" id="AYV76321.1"/>
    </source>
</evidence>
<accession>A0A3G4ZQQ0</accession>
<reference evidence="1" key="1">
    <citation type="submission" date="2018-10" db="EMBL/GenBank/DDBJ databases">
        <title>Hidden diversity of soil giant viruses.</title>
        <authorList>
            <person name="Schulz F."/>
            <person name="Alteio L."/>
            <person name="Goudeau D."/>
            <person name="Ryan E.M."/>
            <person name="Malmstrom R.R."/>
            <person name="Blanchard J."/>
            <person name="Woyke T."/>
        </authorList>
    </citation>
    <scope>NUCLEOTIDE SEQUENCE</scope>
    <source>
        <strain evidence="1">TEV1</strain>
    </source>
</reference>